<organism evidence="4 5">
    <name type="scientific">Providencia rettgeri</name>
    <dbReference type="NCBI Taxonomy" id="587"/>
    <lineage>
        <taxon>Bacteria</taxon>
        <taxon>Pseudomonadati</taxon>
        <taxon>Pseudomonadota</taxon>
        <taxon>Gammaproteobacteria</taxon>
        <taxon>Enterobacterales</taxon>
        <taxon>Morganellaceae</taxon>
        <taxon>Providencia</taxon>
    </lineage>
</organism>
<evidence type="ECO:0000313" key="4">
    <source>
        <dbReference type="EMBL" id="QWQ19019.2"/>
    </source>
</evidence>
<gene>
    <name evidence="4" type="ORF">KOF27_10110</name>
</gene>
<dbReference type="FunFam" id="2.40.50.100:FF:000077">
    <property type="entry name" value="Glycoside hydrolase family 43"/>
    <property type="match status" value="1"/>
</dbReference>
<evidence type="ECO:0000256" key="2">
    <source>
        <dbReference type="SAM" id="Phobius"/>
    </source>
</evidence>
<dbReference type="PANTHER" id="PTHR30438">
    <property type="entry name" value="36 KDA ANTIGEN-RELATED"/>
    <property type="match status" value="1"/>
</dbReference>
<protein>
    <submittedName>
        <fullName evidence="4">HlyD family efflux transporter periplasmic adaptor subunit</fullName>
    </submittedName>
</protein>
<dbReference type="InterPro" id="IPR058624">
    <property type="entry name" value="MdtA-like_HH"/>
</dbReference>
<reference evidence="4" key="1">
    <citation type="submission" date="2021-06" db="EMBL/GenBank/DDBJ databases">
        <title>Emergence of genetically related NDM-1-producing Providencia rettgeri strains in Argentina.</title>
        <authorList>
            <person name="Pasteran F."/>
            <person name="Meo A."/>
            <person name="Gomez S."/>
            <person name="Derdoy L."/>
            <person name="Albronoz E."/>
            <person name="Faccone D."/>
            <person name="Guerriero L."/>
            <person name="Archuby D."/>
            <person name="Tarzia A."/>
            <person name="Lopez M."/>
            <person name="Corso A."/>
        </authorList>
    </citation>
    <scope>NUCLEOTIDE SEQUENCE</scope>
    <source>
        <strain evidence="4">PreM15628</strain>
    </source>
</reference>
<evidence type="ECO:0000259" key="3">
    <source>
        <dbReference type="Pfam" id="PF25876"/>
    </source>
</evidence>
<evidence type="ECO:0000313" key="5">
    <source>
        <dbReference type="Proteomes" id="UP000682358"/>
    </source>
</evidence>
<feature type="coiled-coil region" evidence="1">
    <location>
        <begin position="81"/>
        <end position="143"/>
    </location>
</feature>
<proteinExistence type="predicted"/>
<dbReference type="GO" id="GO:0055085">
    <property type="term" value="P:transmembrane transport"/>
    <property type="evidence" value="ECO:0007669"/>
    <property type="project" value="InterPro"/>
</dbReference>
<dbReference type="AlphaFoldDB" id="A0AAJ4NFG2"/>
<accession>A0AAJ4NFG2</accession>
<dbReference type="Gene3D" id="2.40.30.170">
    <property type="match status" value="1"/>
</dbReference>
<dbReference type="PRINTS" id="PR01490">
    <property type="entry name" value="RTXTOXIND"/>
</dbReference>
<dbReference type="GO" id="GO:0005886">
    <property type="term" value="C:plasma membrane"/>
    <property type="evidence" value="ECO:0007669"/>
    <property type="project" value="TreeGrafter"/>
</dbReference>
<keyword evidence="2" id="KW-0812">Transmembrane</keyword>
<dbReference type="SUPFAM" id="SSF111369">
    <property type="entry name" value="HlyD-like secretion proteins"/>
    <property type="match status" value="2"/>
</dbReference>
<dbReference type="Proteomes" id="UP000682358">
    <property type="component" value="Chromosome"/>
</dbReference>
<evidence type="ECO:0000256" key="1">
    <source>
        <dbReference type="SAM" id="Coils"/>
    </source>
</evidence>
<dbReference type="Pfam" id="PF25876">
    <property type="entry name" value="HH_MFP_RND"/>
    <property type="match status" value="1"/>
</dbReference>
<name>A0AAJ4NFG2_PRORE</name>
<keyword evidence="1" id="KW-0175">Coiled coil</keyword>
<keyword evidence="2" id="KW-1133">Transmembrane helix</keyword>
<dbReference type="Gene3D" id="1.10.287.470">
    <property type="entry name" value="Helix hairpin bin"/>
    <property type="match status" value="1"/>
</dbReference>
<sequence length="402" mass="44596">MKINKQKVSFYIILILIIVAGGFYYWNVNSGGLPAGFAQSNGRIEATEIDIATKTAGRIETINVKEGDFVKEGQELARMDTRALQEQLHEVQAQLRQAISAVTTAESALAQRKSEKVAAQAVVRQREAELDAAQKRLNRSRALVRTNAVSQQQVDDDTAQMQGSRAALEASKAQVAAATSAIDSASAGIVQAKNRVDAATATERRIIADLDDSILKAPRNGRIQYRVAEPGEVLGAGGRVLNMVDLSDVYMTFFLPTEDAGKVALGSDVHIILDAAPNIVIPAKTTFVASVAQFTPKTVETQNERLKLMFRVRARISPELLEQHLEYVKTGLPGKAYVRLDPNESWPAELEVRLPQWPINWWMMWLSIYNMSANIMVTIVRWMTLYFPSQQEKWLGWLALMV</sequence>
<feature type="transmembrane region" description="Helical" evidence="2">
    <location>
        <begin position="9"/>
        <end position="26"/>
    </location>
</feature>
<dbReference type="PANTHER" id="PTHR30438:SF2">
    <property type="entry name" value="MEMBRANE PROTEIN"/>
    <property type="match status" value="1"/>
</dbReference>
<feature type="domain" description="Multidrug resistance protein MdtA-like alpha-helical hairpin" evidence="3">
    <location>
        <begin position="118"/>
        <end position="179"/>
    </location>
</feature>
<keyword evidence="2" id="KW-0472">Membrane</keyword>
<dbReference type="EMBL" id="CP076405">
    <property type="protein sequence ID" value="QWQ19019.2"/>
    <property type="molecule type" value="Genomic_DNA"/>
</dbReference>
<dbReference type="Gene3D" id="2.40.50.100">
    <property type="match status" value="1"/>
</dbReference>